<dbReference type="EMBL" id="ML770012">
    <property type="protein sequence ID" value="KAE9385230.1"/>
    <property type="molecule type" value="Genomic_DNA"/>
</dbReference>
<reference evidence="1" key="1">
    <citation type="journal article" date="2019" name="Environ. Microbiol.">
        <title>Fungal ecological strategies reflected in gene transcription - a case study of two litter decomposers.</title>
        <authorList>
            <person name="Barbi F."/>
            <person name="Kohler A."/>
            <person name="Barry K."/>
            <person name="Baskaran P."/>
            <person name="Daum C."/>
            <person name="Fauchery L."/>
            <person name="Ihrmark K."/>
            <person name="Kuo A."/>
            <person name="LaButti K."/>
            <person name="Lipzen A."/>
            <person name="Morin E."/>
            <person name="Grigoriev I.V."/>
            <person name="Henrissat B."/>
            <person name="Lindahl B."/>
            <person name="Martin F."/>
        </authorList>
    </citation>
    <scope>NUCLEOTIDE SEQUENCE</scope>
    <source>
        <strain evidence="1">JB14</strain>
    </source>
</reference>
<keyword evidence="2" id="KW-1185">Reference proteome</keyword>
<proteinExistence type="predicted"/>
<accession>A0A6A4GIL4</accession>
<evidence type="ECO:0000313" key="2">
    <source>
        <dbReference type="Proteomes" id="UP000799118"/>
    </source>
</evidence>
<organism evidence="1 2">
    <name type="scientific">Gymnopus androsaceus JB14</name>
    <dbReference type="NCBI Taxonomy" id="1447944"/>
    <lineage>
        <taxon>Eukaryota</taxon>
        <taxon>Fungi</taxon>
        <taxon>Dikarya</taxon>
        <taxon>Basidiomycota</taxon>
        <taxon>Agaricomycotina</taxon>
        <taxon>Agaricomycetes</taxon>
        <taxon>Agaricomycetidae</taxon>
        <taxon>Agaricales</taxon>
        <taxon>Marasmiineae</taxon>
        <taxon>Omphalotaceae</taxon>
        <taxon>Gymnopus</taxon>
    </lineage>
</organism>
<dbReference type="AlphaFoldDB" id="A0A6A4GIL4"/>
<sequence>MQDNYRSITGSLRDASWTSETAWSMLEAITGMSFESWKADCPRMLLLYCPASMSSLESSSCILNLTRINVSLFVVGCLLTKPTQSRHCVVLLLRTT</sequence>
<protein>
    <submittedName>
        <fullName evidence="1">Uncharacterized protein</fullName>
    </submittedName>
</protein>
<dbReference type="Proteomes" id="UP000799118">
    <property type="component" value="Unassembled WGS sequence"/>
</dbReference>
<evidence type="ECO:0000313" key="1">
    <source>
        <dbReference type="EMBL" id="KAE9385230.1"/>
    </source>
</evidence>
<gene>
    <name evidence="1" type="ORF">BT96DRAFT_604985</name>
</gene>
<name>A0A6A4GIL4_9AGAR</name>